<dbReference type="Pfam" id="PF02906">
    <property type="entry name" value="Fe_hyd_lg_C"/>
    <property type="match status" value="1"/>
</dbReference>
<evidence type="ECO:0000313" key="9">
    <source>
        <dbReference type="Proteomes" id="UP000654279"/>
    </source>
</evidence>
<dbReference type="Gene3D" id="3.30.70.20">
    <property type="match status" value="1"/>
</dbReference>
<dbReference type="Pfam" id="PF04060">
    <property type="entry name" value="FeS"/>
    <property type="match status" value="1"/>
</dbReference>
<dbReference type="Gene3D" id="3.30.450.20">
    <property type="entry name" value="PAS domain"/>
    <property type="match status" value="1"/>
</dbReference>
<keyword evidence="4" id="KW-0411">Iron-sulfur</keyword>
<dbReference type="PROSITE" id="PS51656">
    <property type="entry name" value="4FE4S"/>
    <property type="match status" value="1"/>
</dbReference>
<evidence type="ECO:0000256" key="2">
    <source>
        <dbReference type="ARBA" id="ARBA00022723"/>
    </source>
</evidence>
<dbReference type="Gene3D" id="3.40.50.1780">
    <property type="match status" value="2"/>
</dbReference>
<dbReference type="Pfam" id="PF00989">
    <property type="entry name" value="PAS"/>
    <property type="match status" value="1"/>
</dbReference>
<dbReference type="PROSITE" id="PS50112">
    <property type="entry name" value="PAS"/>
    <property type="match status" value="1"/>
</dbReference>
<organism evidence="8 9">
    <name type="scientific">Luoshenia tenuis</name>
    <dbReference type="NCBI Taxonomy" id="2763654"/>
    <lineage>
        <taxon>Bacteria</taxon>
        <taxon>Bacillati</taxon>
        <taxon>Bacillota</taxon>
        <taxon>Clostridia</taxon>
        <taxon>Christensenellales</taxon>
        <taxon>Christensenellaceae</taxon>
        <taxon>Luoshenia</taxon>
    </lineage>
</organism>
<proteinExistence type="predicted"/>
<dbReference type="CDD" id="cd00130">
    <property type="entry name" value="PAS"/>
    <property type="match status" value="1"/>
</dbReference>
<dbReference type="Pfam" id="PF13237">
    <property type="entry name" value="Fer4_10"/>
    <property type="match status" value="1"/>
</dbReference>
<accession>A0A926HLC6</accession>
<feature type="domain" description="PAS" evidence="5">
    <location>
        <begin position="405"/>
        <end position="475"/>
    </location>
</feature>
<dbReference type="GO" id="GO:0006355">
    <property type="term" value="P:regulation of DNA-templated transcription"/>
    <property type="evidence" value="ECO:0007669"/>
    <property type="project" value="InterPro"/>
</dbReference>
<keyword evidence="3" id="KW-0408">Iron</keyword>
<comment type="caution">
    <text evidence="8">The sequence shown here is derived from an EMBL/GenBank/DDBJ whole genome shotgun (WGS) entry which is preliminary data.</text>
</comment>
<name>A0A926HLC6_9FIRM</name>
<dbReference type="NCBIfam" id="TIGR00229">
    <property type="entry name" value="sensory_box"/>
    <property type="match status" value="1"/>
</dbReference>
<evidence type="ECO:0000259" key="5">
    <source>
        <dbReference type="PROSITE" id="PS50112"/>
    </source>
</evidence>
<evidence type="ECO:0000256" key="3">
    <source>
        <dbReference type="ARBA" id="ARBA00023004"/>
    </source>
</evidence>
<keyword evidence="1" id="KW-0004">4Fe-4S</keyword>
<dbReference type="PROSITE" id="PS51379">
    <property type="entry name" value="4FE4S_FER_2"/>
    <property type="match status" value="2"/>
</dbReference>
<keyword evidence="2" id="KW-0479">Metal-binding</keyword>
<dbReference type="Gene3D" id="1.10.15.40">
    <property type="entry name" value="Electron transport complex subunit B, putative Fe-S cluster"/>
    <property type="match status" value="1"/>
</dbReference>
<dbReference type="InterPro" id="IPR017900">
    <property type="entry name" value="4Fe4S_Fe_S_CS"/>
</dbReference>
<dbReference type="InterPro" id="IPR013767">
    <property type="entry name" value="PAS_fold"/>
</dbReference>
<evidence type="ECO:0000313" key="8">
    <source>
        <dbReference type="EMBL" id="MBC8527943.1"/>
    </source>
</evidence>
<protein>
    <submittedName>
        <fullName evidence="8">PAS domain-containing protein</fullName>
    </submittedName>
</protein>
<dbReference type="PANTHER" id="PTHR11615">
    <property type="entry name" value="NITRATE, FORMATE, IRON DEHYDROGENASE"/>
    <property type="match status" value="1"/>
</dbReference>
<dbReference type="InterPro" id="IPR000014">
    <property type="entry name" value="PAS"/>
</dbReference>
<reference evidence="8" key="1">
    <citation type="submission" date="2020-08" db="EMBL/GenBank/DDBJ databases">
        <title>Genome public.</title>
        <authorList>
            <person name="Liu C."/>
            <person name="Sun Q."/>
        </authorList>
    </citation>
    <scope>NUCLEOTIDE SEQUENCE</scope>
    <source>
        <strain evidence="8">NSJ-44</strain>
    </source>
</reference>
<gene>
    <name evidence="8" type="ORF">H8699_00635</name>
</gene>
<dbReference type="InterPro" id="IPR050340">
    <property type="entry name" value="Cytosolic_Fe-S_CAF"/>
</dbReference>
<dbReference type="InterPro" id="IPR017896">
    <property type="entry name" value="4Fe4S_Fe-S-bd"/>
</dbReference>
<evidence type="ECO:0000256" key="4">
    <source>
        <dbReference type="ARBA" id="ARBA00023014"/>
    </source>
</evidence>
<dbReference type="SUPFAM" id="SSF55785">
    <property type="entry name" value="PYP-like sensor domain (PAS domain)"/>
    <property type="match status" value="1"/>
</dbReference>
<feature type="domain" description="4Fe-4S ferredoxin-type" evidence="6">
    <location>
        <begin position="31"/>
        <end position="60"/>
    </location>
</feature>
<sequence length="570" mass="63097">MNPIESMKADCKNCYKCLRVCPVKSIRFNHEQAELLKDECIWCGACVKACPQHAKAVRSEVDKVRDMLEHNHPVAVSLAPSFIGSFGADDPMKVVAAFKRLGFAQVRETAEGAAMVSDELVKIAKTGKMDNIITTCCPSVNELVEKHYPELVDTMAPLVSPMIAHARLIKHESPDTKVVFVGPCIAKMAEAEDVRHEDVDAVLTFEDMEKWFWQEGIDLNALDAAPFDGPDAGLARMYPTCAGVIQNALARGLTGYETLHVEGAEECKELFRAIQAGELHGCLIEMNICQGSCMGGPKAGQEKRNRFTGALAVEQYAKKSAQPLGTIPEQEAISLGKVFVNRRKELAQPDEETIRSILRSIGKESKMDELNCGSCGYPSCREKAIAVFQGKAELSMCLPHMCQAAQSMSNVVLDSTPNAIVIVDEEMKIKEVNSAAQKMFRVSRQEALERSLYEFMDATDFEYVLQNFDAVTDKKRELDEFGVVVRETLVYLPKQHGVMGILNDVTQDEEQEKALYQLRVDTMDMAQKVIDKQMIAAQEIASLLGETTAETKATLTKLKTMIIHNGESQL</sequence>
<dbReference type="SMART" id="SM00091">
    <property type="entry name" value="PAS"/>
    <property type="match status" value="1"/>
</dbReference>
<dbReference type="InterPro" id="IPR004108">
    <property type="entry name" value="Fe_hydrogenase_lsu_C"/>
</dbReference>
<evidence type="ECO:0000259" key="6">
    <source>
        <dbReference type="PROSITE" id="PS51379"/>
    </source>
</evidence>
<evidence type="ECO:0000256" key="1">
    <source>
        <dbReference type="ARBA" id="ARBA00022485"/>
    </source>
</evidence>
<dbReference type="InterPro" id="IPR009016">
    <property type="entry name" value="Fe_hydrogenase"/>
</dbReference>
<dbReference type="SUPFAM" id="SSF54862">
    <property type="entry name" value="4Fe-4S ferredoxins"/>
    <property type="match status" value="1"/>
</dbReference>
<feature type="domain" description="4Fe-4S ferredoxin-type" evidence="6">
    <location>
        <begin position="2"/>
        <end position="29"/>
    </location>
</feature>
<dbReference type="RefSeq" id="WP_249284017.1">
    <property type="nucleotide sequence ID" value="NZ_JACRSO010000001.1"/>
</dbReference>
<dbReference type="Proteomes" id="UP000654279">
    <property type="component" value="Unassembled WGS sequence"/>
</dbReference>
<keyword evidence="9" id="KW-1185">Reference proteome</keyword>
<dbReference type="PROSITE" id="PS00198">
    <property type="entry name" value="4FE4S_FER_1"/>
    <property type="match status" value="1"/>
</dbReference>
<dbReference type="SUPFAM" id="SSF53920">
    <property type="entry name" value="Fe-only hydrogenase"/>
    <property type="match status" value="1"/>
</dbReference>
<dbReference type="InterPro" id="IPR007202">
    <property type="entry name" value="4Fe-4S_dom"/>
</dbReference>
<dbReference type="GO" id="GO:0051539">
    <property type="term" value="F:4 iron, 4 sulfur cluster binding"/>
    <property type="evidence" value="ECO:0007669"/>
    <property type="project" value="UniProtKB-KW"/>
</dbReference>
<dbReference type="EMBL" id="JACRSO010000001">
    <property type="protein sequence ID" value="MBC8527943.1"/>
    <property type="molecule type" value="Genomic_DNA"/>
</dbReference>
<evidence type="ECO:0000259" key="7">
    <source>
        <dbReference type="PROSITE" id="PS51656"/>
    </source>
</evidence>
<dbReference type="GO" id="GO:0046872">
    <property type="term" value="F:metal ion binding"/>
    <property type="evidence" value="ECO:0007669"/>
    <property type="project" value="UniProtKB-KW"/>
</dbReference>
<dbReference type="AlphaFoldDB" id="A0A926HLC6"/>
<feature type="domain" description="4Fe-4S" evidence="7">
    <location>
        <begin position="352"/>
        <end position="414"/>
    </location>
</feature>
<dbReference type="InterPro" id="IPR035965">
    <property type="entry name" value="PAS-like_dom_sf"/>
</dbReference>